<reference evidence="1" key="1">
    <citation type="submission" date="2020-04" db="EMBL/GenBank/DDBJ databases">
        <authorList>
            <person name="Neveu A P."/>
        </authorList>
    </citation>
    <scope>NUCLEOTIDE SEQUENCE</scope>
    <source>
        <tissue evidence="1">Whole embryo</tissue>
    </source>
</reference>
<dbReference type="InterPro" id="IPR031793">
    <property type="entry name" value="KICSTOR_ITFG2"/>
</dbReference>
<dbReference type="AlphaFoldDB" id="A0A6F9DFD4"/>
<proteinExistence type="evidence at transcript level"/>
<dbReference type="GO" id="GO:0007229">
    <property type="term" value="P:integrin-mediated signaling pathway"/>
    <property type="evidence" value="ECO:0007669"/>
    <property type="project" value="UniProtKB-KW"/>
</dbReference>
<dbReference type="InterPro" id="IPR028994">
    <property type="entry name" value="Integrin_alpha_N"/>
</dbReference>
<accession>A0A6F9DFD4</accession>
<protein>
    <submittedName>
        <fullName evidence="1">Integrin-alpha FG-GAP repeat-containing protein 2</fullName>
    </submittedName>
</protein>
<gene>
    <name evidence="1" type="primary">Itfg2</name>
</gene>
<evidence type="ECO:0000313" key="1">
    <source>
        <dbReference type="EMBL" id="CAB3257097.1"/>
    </source>
</evidence>
<keyword evidence="1" id="KW-0401">Integrin</keyword>
<dbReference type="EMBL" id="LR786059">
    <property type="protein sequence ID" value="CAB3257097.1"/>
    <property type="molecule type" value="mRNA"/>
</dbReference>
<dbReference type="GO" id="GO:0032006">
    <property type="term" value="P:regulation of TOR signaling"/>
    <property type="evidence" value="ECO:0007669"/>
    <property type="project" value="TreeGrafter"/>
</dbReference>
<organism evidence="1">
    <name type="scientific">Phallusia mammillata</name>
    <dbReference type="NCBI Taxonomy" id="59560"/>
    <lineage>
        <taxon>Eukaryota</taxon>
        <taxon>Metazoa</taxon>
        <taxon>Chordata</taxon>
        <taxon>Tunicata</taxon>
        <taxon>Ascidiacea</taxon>
        <taxon>Phlebobranchia</taxon>
        <taxon>Ascidiidae</taxon>
        <taxon>Phallusia</taxon>
    </lineage>
</organism>
<sequence length="423" mass="47558">MRSVSFVQHLRLTTEGKVSHRCLALGDVDGDEFNELVVGDSKGTLSVYKGDSLQPWQTLNDLGDISCICIGDILNTGKPMVTIITVGGNCTVIDFGKSFTDGSSQVAANEQLVINVNNMFIGDVDGDGKQELVTSHSDQHVSAFRWNDRLKKFSLLQRWKLKHLLGNVSLHVGTNNEKPTIMVSQPGCQFSLLHVGWRTSTGDSPTSGGYCNDDKLVQATPLSSQRRSQNPAISCQIIGNIRKTNKSEEGYFAMCTGDGTIKLIEENHILWSLQVDHQLFALEKVDILGDKREEVIVCARDGQTYIVDHDRNVVRYHFHDDVQAFCAGNFSIDGKENIPCMVYADFHKQLWVYYDVRLPYLRAADFITLANEDPEMVEIFEKFEIKTDEEKRKFLNQCLNDEITNHGELAKTENKSQHSKEDM</sequence>
<dbReference type="Pfam" id="PF15907">
    <property type="entry name" value="Itfg2"/>
    <property type="match status" value="1"/>
</dbReference>
<dbReference type="SUPFAM" id="SSF69318">
    <property type="entry name" value="Integrin alpha N-terminal domain"/>
    <property type="match status" value="1"/>
</dbReference>
<dbReference type="PANTHER" id="PTHR16317">
    <property type="entry name" value="INTEGRIN ALPHA REPEAT DOMAIN-CONTAINING"/>
    <property type="match status" value="1"/>
</dbReference>
<name>A0A6F9DFD4_9ASCI</name>
<dbReference type="PANTHER" id="PTHR16317:SF1">
    <property type="entry name" value="KICSTOR COMPLEX PROTEIN ITFG2"/>
    <property type="match status" value="1"/>
</dbReference>